<dbReference type="Gramene" id="OB03G31400.1">
    <property type="protein sequence ID" value="OB03G31400.1"/>
    <property type="gene ID" value="OB03G31400"/>
</dbReference>
<name>J3LQ14_ORYBR</name>
<protein>
    <submittedName>
        <fullName evidence="2">Uncharacterized protein</fullName>
    </submittedName>
</protein>
<proteinExistence type="predicted"/>
<evidence type="ECO:0000256" key="1">
    <source>
        <dbReference type="SAM" id="MobiDB-lite"/>
    </source>
</evidence>
<dbReference type="EnsemblPlants" id="OB03G31400.1">
    <property type="protein sequence ID" value="OB03G31400.1"/>
    <property type="gene ID" value="OB03G31400"/>
</dbReference>
<organism evidence="2">
    <name type="scientific">Oryza brachyantha</name>
    <name type="common">malo sina</name>
    <dbReference type="NCBI Taxonomy" id="4533"/>
    <lineage>
        <taxon>Eukaryota</taxon>
        <taxon>Viridiplantae</taxon>
        <taxon>Streptophyta</taxon>
        <taxon>Embryophyta</taxon>
        <taxon>Tracheophyta</taxon>
        <taxon>Spermatophyta</taxon>
        <taxon>Magnoliopsida</taxon>
        <taxon>Liliopsida</taxon>
        <taxon>Poales</taxon>
        <taxon>Poaceae</taxon>
        <taxon>BOP clade</taxon>
        <taxon>Oryzoideae</taxon>
        <taxon>Oryzeae</taxon>
        <taxon>Oryzinae</taxon>
        <taxon>Oryza</taxon>
    </lineage>
</organism>
<keyword evidence="3" id="KW-1185">Reference proteome</keyword>
<evidence type="ECO:0000313" key="3">
    <source>
        <dbReference type="Proteomes" id="UP000006038"/>
    </source>
</evidence>
<dbReference type="Proteomes" id="UP000006038">
    <property type="component" value="Chromosome 3"/>
</dbReference>
<feature type="region of interest" description="Disordered" evidence="1">
    <location>
        <begin position="70"/>
        <end position="112"/>
    </location>
</feature>
<evidence type="ECO:0000313" key="2">
    <source>
        <dbReference type="EnsemblPlants" id="OB03G31400.1"/>
    </source>
</evidence>
<dbReference type="HOGENOM" id="CLU_2149734_0_0_1"/>
<reference evidence="2" key="2">
    <citation type="submission" date="2013-04" db="UniProtKB">
        <authorList>
            <consortium name="EnsemblPlants"/>
        </authorList>
    </citation>
    <scope>IDENTIFICATION</scope>
</reference>
<sequence length="112" mass="12142">MPSPAAARLRHRPPTVVLRRHPLRHKQTTVSFGQWGFGALAGARRWSRRLRPLRAAGNRGEVAVTCGQWASGQARSRRSAGGATTAESRVPDCGANRPNPRIPSRRPTAACS</sequence>
<accession>J3LQ14</accession>
<dbReference type="AlphaFoldDB" id="J3LQ14"/>
<reference evidence="2" key="1">
    <citation type="journal article" date="2013" name="Nat. Commun.">
        <title>Whole-genome sequencing of Oryza brachyantha reveals mechanisms underlying Oryza genome evolution.</title>
        <authorList>
            <person name="Chen J."/>
            <person name="Huang Q."/>
            <person name="Gao D."/>
            <person name="Wang J."/>
            <person name="Lang Y."/>
            <person name="Liu T."/>
            <person name="Li B."/>
            <person name="Bai Z."/>
            <person name="Luis Goicoechea J."/>
            <person name="Liang C."/>
            <person name="Chen C."/>
            <person name="Zhang W."/>
            <person name="Sun S."/>
            <person name="Liao Y."/>
            <person name="Zhang X."/>
            <person name="Yang L."/>
            <person name="Song C."/>
            <person name="Wang M."/>
            <person name="Shi J."/>
            <person name="Liu G."/>
            <person name="Liu J."/>
            <person name="Zhou H."/>
            <person name="Zhou W."/>
            <person name="Yu Q."/>
            <person name="An N."/>
            <person name="Chen Y."/>
            <person name="Cai Q."/>
            <person name="Wang B."/>
            <person name="Liu B."/>
            <person name="Min J."/>
            <person name="Huang Y."/>
            <person name="Wu H."/>
            <person name="Li Z."/>
            <person name="Zhang Y."/>
            <person name="Yin Y."/>
            <person name="Song W."/>
            <person name="Jiang J."/>
            <person name="Jackson S.A."/>
            <person name="Wing R.A."/>
            <person name="Wang J."/>
            <person name="Chen M."/>
        </authorList>
    </citation>
    <scope>NUCLEOTIDE SEQUENCE [LARGE SCALE GENOMIC DNA]</scope>
    <source>
        <strain evidence="2">cv. IRGC 101232</strain>
    </source>
</reference>